<evidence type="ECO:0000313" key="3">
    <source>
        <dbReference type="Proteomes" id="UP000283841"/>
    </source>
</evidence>
<dbReference type="PANTHER" id="PTHR37171">
    <property type="entry name" value="SERINE/THREONINE-PROTEIN KINASE YRZF-RELATED"/>
    <property type="match status" value="1"/>
</dbReference>
<dbReference type="SUPFAM" id="SSF56112">
    <property type="entry name" value="Protein kinase-like (PK-like)"/>
    <property type="match status" value="1"/>
</dbReference>
<dbReference type="RefSeq" id="XP_028482610.1">
    <property type="nucleotide sequence ID" value="XM_028633101.1"/>
</dbReference>
<feature type="region of interest" description="Disordered" evidence="1">
    <location>
        <begin position="192"/>
        <end position="222"/>
    </location>
</feature>
<feature type="region of interest" description="Disordered" evidence="1">
    <location>
        <begin position="698"/>
        <end position="720"/>
    </location>
</feature>
<evidence type="ECO:0000256" key="1">
    <source>
        <dbReference type="SAM" id="MobiDB-lite"/>
    </source>
</evidence>
<accession>A0A443HMB8</accession>
<proteinExistence type="predicted"/>
<feature type="compositionally biased region" description="Polar residues" evidence="1">
    <location>
        <begin position="418"/>
        <end position="430"/>
    </location>
</feature>
<dbReference type="GeneID" id="39602378"/>
<dbReference type="InterPro" id="IPR052396">
    <property type="entry name" value="Meiotic_Drive_Suppr_Kinase"/>
</dbReference>
<dbReference type="PANTHER" id="PTHR37171:SF1">
    <property type="entry name" value="SERINE_THREONINE-PROTEIN KINASE YRZF-RELATED"/>
    <property type="match status" value="1"/>
</dbReference>
<protein>
    <recommendedName>
        <fullName evidence="4">Protein kinase domain-containing protein</fullName>
    </recommendedName>
</protein>
<organism evidence="2 3">
    <name type="scientific">Byssochlamys spectabilis</name>
    <name type="common">Paecilomyces variotii</name>
    <dbReference type="NCBI Taxonomy" id="264951"/>
    <lineage>
        <taxon>Eukaryota</taxon>
        <taxon>Fungi</taxon>
        <taxon>Dikarya</taxon>
        <taxon>Ascomycota</taxon>
        <taxon>Pezizomycotina</taxon>
        <taxon>Eurotiomycetes</taxon>
        <taxon>Eurotiomycetidae</taxon>
        <taxon>Eurotiales</taxon>
        <taxon>Thermoascaceae</taxon>
        <taxon>Paecilomyces</taxon>
    </lineage>
</organism>
<dbReference type="InterPro" id="IPR011009">
    <property type="entry name" value="Kinase-like_dom_sf"/>
</dbReference>
<feature type="region of interest" description="Disordered" evidence="1">
    <location>
        <begin position="19"/>
        <end position="40"/>
    </location>
</feature>
<dbReference type="VEuPathDB" id="FungiDB:C8Q69DRAFT_509546"/>
<dbReference type="STRING" id="264951.A0A443HMB8"/>
<name>A0A443HMB8_BYSSP</name>
<feature type="compositionally biased region" description="Acidic residues" evidence="1">
    <location>
        <begin position="439"/>
        <end position="448"/>
    </location>
</feature>
<evidence type="ECO:0000313" key="2">
    <source>
        <dbReference type="EMBL" id="RWQ92965.1"/>
    </source>
</evidence>
<keyword evidence="3" id="KW-1185">Reference proteome</keyword>
<evidence type="ECO:0008006" key="4">
    <source>
        <dbReference type="Google" id="ProtNLM"/>
    </source>
</evidence>
<reference evidence="2 3" key="1">
    <citation type="journal article" date="2018" name="Front. Microbiol.">
        <title>Genomic and genetic insights into a cosmopolitan fungus, Paecilomyces variotii (Eurotiales).</title>
        <authorList>
            <person name="Urquhart A.S."/>
            <person name="Mondo S.J."/>
            <person name="Makela M.R."/>
            <person name="Hane J.K."/>
            <person name="Wiebenga A."/>
            <person name="He G."/>
            <person name="Mihaltcheva S."/>
            <person name="Pangilinan J."/>
            <person name="Lipzen A."/>
            <person name="Barry K."/>
            <person name="de Vries R.P."/>
            <person name="Grigoriev I.V."/>
            <person name="Idnurm A."/>
        </authorList>
    </citation>
    <scope>NUCLEOTIDE SEQUENCE [LARGE SCALE GENOMIC DNA]</scope>
    <source>
        <strain evidence="2 3">CBS 101075</strain>
    </source>
</reference>
<gene>
    <name evidence="2" type="ORF">C8Q69DRAFT_509546</name>
</gene>
<sequence length="749" mass="83576">MDRIAILERLLLEEQRRREEAEGRALDEQHRREEAEEVAKASRPQTLKAYLEACHALSLAIKVVTARSLTTQGDTTSPTGRVYPRRLIPWDEFPTRQEEIWDKLSEPSFIDQHQFPSQHQLDYVQSLIGPISSEHGLRHFERDTVENAVQKLVDAVYENPLLRNSLDLRGTVTFESHTNLGQSENISESLGHMSLTDNDLGGAPPAPTTPARRAPRKTKGKGNRADQFYIYRMSDGASVPTMAIEYKAPHKLSQDEVVTGLASEIHPERDVINRDGEGFQFASRALATAVVTQLFSYMIGKGIQYGYICTGQVFIFLYIPDDPATVYYHVCVPNLDVLDDDENRLHRTAVAQVFAFILQALRAAPPPLSWHDAADGLDTWVVEYDDVLSKIPETVRKGKEPRASPYKPQRWKGFKRSPIQTRSRCTTSDAQPIRRGDSGDDDDDDDEVTGPPSPTPCRLSRSGKKASASTTSGGRRGRGDRRGRQGESTQGRIQDRPYCSHQCLLGLAHGGPMDKNCPNIHSHGPRHIGRTKFLHLLREQLAVDRGHDADSMPLSLSGSVGSLFKVRLSAFGYTLVAKGVETDHVARLRHEEKVYDQLRIIQGKYVPVCLGMIDLVLPYYFDGGVFEHFLLLSWAGRPLPWCVGDVKAPVIPGITTGYNELHRLRVLHNDAEARNILYDGSPMIVDFERAKICCRQPLGLTSPNGQSRKRKQGKSGDRGADEFARELESIVESVSACIARNSNASAPRP</sequence>
<feature type="region of interest" description="Disordered" evidence="1">
    <location>
        <begin position="395"/>
        <end position="494"/>
    </location>
</feature>
<dbReference type="Proteomes" id="UP000283841">
    <property type="component" value="Unassembled WGS sequence"/>
</dbReference>
<comment type="caution">
    <text evidence="2">The sequence shown here is derived from an EMBL/GenBank/DDBJ whole genome shotgun (WGS) entry which is preliminary data.</text>
</comment>
<dbReference type="AlphaFoldDB" id="A0A443HMB8"/>
<dbReference type="EMBL" id="RCNU01000011">
    <property type="protein sequence ID" value="RWQ92965.1"/>
    <property type="molecule type" value="Genomic_DNA"/>
</dbReference>
<feature type="compositionally biased region" description="Basic residues" evidence="1">
    <location>
        <begin position="213"/>
        <end position="222"/>
    </location>
</feature>